<evidence type="ECO:0000313" key="2">
    <source>
        <dbReference type="EMBL" id="PRW57996.1"/>
    </source>
</evidence>
<feature type="region of interest" description="Disordered" evidence="1">
    <location>
        <begin position="63"/>
        <end position="92"/>
    </location>
</feature>
<feature type="compositionally biased region" description="Gly residues" evidence="1">
    <location>
        <begin position="333"/>
        <end position="345"/>
    </location>
</feature>
<proteinExistence type="predicted"/>
<evidence type="ECO:0000256" key="1">
    <source>
        <dbReference type="SAM" id="MobiDB-lite"/>
    </source>
</evidence>
<feature type="region of interest" description="Disordered" evidence="1">
    <location>
        <begin position="211"/>
        <end position="234"/>
    </location>
</feature>
<name>A0A2P6TVD0_CHLSO</name>
<dbReference type="EMBL" id="LHPG02000006">
    <property type="protein sequence ID" value="PRW57996.1"/>
    <property type="molecule type" value="Genomic_DNA"/>
</dbReference>
<dbReference type="AlphaFoldDB" id="A0A2P6TVD0"/>
<dbReference type="Proteomes" id="UP000239899">
    <property type="component" value="Unassembled WGS sequence"/>
</dbReference>
<reference evidence="2 3" key="1">
    <citation type="journal article" date="2018" name="Plant J.">
        <title>Genome sequences of Chlorella sorokiniana UTEX 1602 and Micractinium conductrix SAG 241.80: implications to maltose excretion by a green alga.</title>
        <authorList>
            <person name="Arriola M.B."/>
            <person name="Velmurugan N."/>
            <person name="Zhang Y."/>
            <person name="Plunkett M.H."/>
            <person name="Hondzo H."/>
            <person name="Barney B.M."/>
        </authorList>
    </citation>
    <scope>NUCLEOTIDE SEQUENCE [LARGE SCALE GENOMIC DNA]</scope>
    <source>
        <strain evidence="3">UTEX 1602</strain>
    </source>
</reference>
<evidence type="ECO:0000313" key="3">
    <source>
        <dbReference type="Proteomes" id="UP000239899"/>
    </source>
</evidence>
<feature type="region of interest" description="Disordered" evidence="1">
    <location>
        <begin position="326"/>
        <end position="346"/>
    </location>
</feature>
<keyword evidence="3" id="KW-1185">Reference proteome</keyword>
<feature type="compositionally biased region" description="Low complexity" evidence="1">
    <location>
        <begin position="81"/>
        <end position="92"/>
    </location>
</feature>
<comment type="caution">
    <text evidence="2">The sequence shown here is derived from an EMBL/GenBank/DDBJ whole genome shotgun (WGS) entry which is preliminary data.</text>
</comment>
<accession>A0A2P6TVD0</accession>
<organism evidence="2 3">
    <name type="scientific">Chlorella sorokiniana</name>
    <name type="common">Freshwater green alga</name>
    <dbReference type="NCBI Taxonomy" id="3076"/>
    <lineage>
        <taxon>Eukaryota</taxon>
        <taxon>Viridiplantae</taxon>
        <taxon>Chlorophyta</taxon>
        <taxon>core chlorophytes</taxon>
        <taxon>Trebouxiophyceae</taxon>
        <taxon>Chlorellales</taxon>
        <taxon>Chlorellaceae</taxon>
        <taxon>Chlorella clade</taxon>
        <taxon>Chlorella</taxon>
    </lineage>
</organism>
<gene>
    <name evidence="2" type="ORF">C2E21_3503</name>
</gene>
<dbReference type="OrthoDB" id="10666881at2759"/>
<feature type="compositionally biased region" description="Gly residues" evidence="1">
    <location>
        <begin position="215"/>
        <end position="228"/>
    </location>
</feature>
<protein>
    <submittedName>
        <fullName evidence="2">Uncharacterized protein</fullName>
    </submittedName>
</protein>
<sequence>MAPIVPLSQRQLAPFSPLLGSRPALPGRRVSRGRLRISAFWPGQSGKSDSDYTDDEILTAAAVSKPVSGGPGSRRSQAKQAAAAPTGAGEEVPPGQPTLFKFAAAFTFVTLSAFFIGAAAGQESEALRLLLPMPGGGEQHCAALFQDEADGKAAQAALQRVAGLGTSLRQRPAAGLLADTACSGWGAAFYPAGSLQGALVAVQDAAAQQEQLARGGSGRQAGPGGSGEAGSEEDYAPDAEDLLFAVLQQQALLLGSREVQAAAAQAAEVAAAAAKSAAAAAEVAAVEATTQQQQQEQQQQAPLLYSDGAKGLMSVHVSVPRALGSGAAANGSSSGGSGLNGGGDQEGAATAQQLLVAFVDIKDAEALADCPVQHPSRPSAIQVLSVPPEHLQRHAEASGCQVAALPAAALVLPAGVDYDGAVQLVVEAVERQWFAELAARAGSTPGPA</sequence>